<feature type="region of interest" description="Disordered" evidence="1">
    <location>
        <begin position="291"/>
        <end position="420"/>
    </location>
</feature>
<feature type="region of interest" description="Disordered" evidence="1">
    <location>
        <begin position="170"/>
        <end position="209"/>
    </location>
</feature>
<dbReference type="EMBL" id="VIBQ01000009">
    <property type="protein sequence ID" value="KAB8336814.1"/>
    <property type="molecule type" value="Genomic_DNA"/>
</dbReference>
<evidence type="ECO:0000256" key="1">
    <source>
        <dbReference type="SAM" id="MobiDB-lite"/>
    </source>
</evidence>
<evidence type="ECO:0000313" key="2">
    <source>
        <dbReference type="EMBL" id="KAB8336814.1"/>
    </source>
</evidence>
<feature type="compositionally biased region" description="Low complexity" evidence="1">
    <location>
        <begin position="36"/>
        <end position="45"/>
    </location>
</feature>
<name>A0A5N6KNL6_9ROSI</name>
<feature type="compositionally biased region" description="Low complexity" evidence="1">
    <location>
        <begin position="326"/>
        <end position="342"/>
    </location>
</feature>
<evidence type="ECO:0000313" key="3">
    <source>
        <dbReference type="Proteomes" id="UP000327013"/>
    </source>
</evidence>
<accession>A0A5N6KNL6</accession>
<gene>
    <name evidence="2" type="ORF">FH972_021123</name>
</gene>
<dbReference type="InterPro" id="IPR022793">
    <property type="entry name" value="Rrn10"/>
</dbReference>
<keyword evidence="3" id="KW-1185">Reference proteome</keyword>
<sequence length="420" mass="44130">MSSSDEYNPPLSDSPPAKRQRLSPQKHSPPRAPERSPIADPASSTPSPPRPSARPQRHATLYDAVADRITVAGFTTAHRPSLPSTRDVSSRSVQPLPPADVLFKRTAAPTRYAEPDLDIYGAHRWLPSRTATLLDPAVSAAYPSAETLRQLRLQNDDKALGAAPRGASVAAASGLGHGGEGSTNLNSRAPWAGDAAAAPASARETSQPRLPDSALLEALHAYAAEYYARTSDDGGASDWRSMDETALLALGLLVEEAAREVVGGGGWRALVEGELEGEMVRQGRDVERSVVAVDERRQAGRRSKRAAGRQAGDTAAGGGRDREGSSRIGSESGSRASSSGQDGDVEDLDAVPNAEGAENQPGGNVEVDGGARLAQRDGRSGSRTRQHKATGVGARMAQATAALGSSRRRGPGYQFMHDDY</sequence>
<dbReference type="GO" id="GO:0006360">
    <property type="term" value="P:transcription by RNA polymerase I"/>
    <property type="evidence" value="ECO:0007669"/>
    <property type="project" value="InterPro"/>
</dbReference>
<reference evidence="2 3" key="1">
    <citation type="submission" date="2019-06" db="EMBL/GenBank/DDBJ databases">
        <title>A chromosomal-level reference genome of Carpinus fangiana (Coryloideae, Betulaceae).</title>
        <authorList>
            <person name="Yang X."/>
            <person name="Wang Z."/>
            <person name="Zhang L."/>
            <person name="Hao G."/>
            <person name="Liu J."/>
            <person name="Yang Y."/>
        </authorList>
    </citation>
    <scope>NUCLEOTIDE SEQUENCE [LARGE SCALE GENOMIC DNA]</scope>
    <source>
        <strain evidence="2">Cfa_2016G</strain>
        <tissue evidence="2">Leaf</tissue>
    </source>
</reference>
<feature type="region of interest" description="Disordered" evidence="1">
    <location>
        <begin position="75"/>
        <end position="95"/>
    </location>
</feature>
<dbReference type="AlphaFoldDB" id="A0A5N6KNL6"/>
<dbReference type="PANTHER" id="PTHR28054">
    <property type="entry name" value="RNA POLYMERASE I-SPECIFIC TRANSCRIPTION INITIATION FACTOR RRN10"/>
    <property type="match status" value="1"/>
</dbReference>
<feature type="compositionally biased region" description="Low complexity" evidence="1">
    <location>
        <begin position="189"/>
        <end position="202"/>
    </location>
</feature>
<dbReference type="Proteomes" id="UP000327013">
    <property type="component" value="Unassembled WGS sequence"/>
</dbReference>
<organism evidence="2 3">
    <name type="scientific">Carpinus fangiana</name>
    <dbReference type="NCBI Taxonomy" id="176857"/>
    <lineage>
        <taxon>Eukaryota</taxon>
        <taxon>Viridiplantae</taxon>
        <taxon>Streptophyta</taxon>
        <taxon>Embryophyta</taxon>
        <taxon>Tracheophyta</taxon>
        <taxon>Spermatophyta</taxon>
        <taxon>Magnoliopsida</taxon>
        <taxon>eudicotyledons</taxon>
        <taxon>Gunneridae</taxon>
        <taxon>Pentapetalae</taxon>
        <taxon>rosids</taxon>
        <taxon>fabids</taxon>
        <taxon>Fagales</taxon>
        <taxon>Betulaceae</taxon>
        <taxon>Carpinus</taxon>
    </lineage>
</organism>
<dbReference type="OrthoDB" id="2565191at2759"/>
<proteinExistence type="predicted"/>
<protein>
    <submittedName>
        <fullName evidence="2">Uncharacterized protein</fullName>
    </submittedName>
</protein>
<feature type="region of interest" description="Disordered" evidence="1">
    <location>
        <begin position="1"/>
        <end position="59"/>
    </location>
</feature>
<feature type="compositionally biased region" description="Polar residues" evidence="1">
    <location>
        <begin position="82"/>
        <end position="93"/>
    </location>
</feature>
<comment type="caution">
    <text evidence="2">The sequence shown here is derived from an EMBL/GenBank/DDBJ whole genome shotgun (WGS) entry which is preliminary data.</text>
</comment>
<dbReference type="PANTHER" id="PTHR28054:SF1">
    <property type="entry name" value="RNA POLYMERASE I-SPECIFIC TRANSCRIPTION INITIATION FACTOR RRN10"/>
    <property type="match status" value="1"/>
</dbReference>